<keyword evidence="5 9" id="KW-0812">Transmembrane</keyword>
<dbReference type="PANTHER" id="PTHR35011:SF10">
    <property type="entry name" value="TRAP TRANSPORTER SMALL PERMEASE PROTEIN"/>
    <property type="match status" value="1"/>
</dbReference>
<organism evidence="11 12">
    <name type="scientific">Plastorhodobacter daqingensis</name>
    <dbReference type="NCBI Taxonomy" id="1387281"/>
    <lineage>
        <taxon>Bacteria</taxon>
        <taxon>Pseudomonadati</taxon>
        <taxon>Pseudomonadota</taxon>
        <taxon>Alphaproteobacteria</taxon>
        <taxon>Rhodobacterales</taxon>
        <taxon>Paracoccaceae</taxon>
        <taxon>Plastorhodobacter</taxon>
    </lineage>
</organism>
<dbReference type="Pfam" id="PF04290">
    <property type="entry name" value="DctQ"/>
    <property type="match status" value="1"/>
</dbReference>
<dbReference type="InterPro" id="IPR007387">
    <property type="entry name" value="TRAP_DctQ"/>
</dbReference>
<dbReference type="Proteomes" id="UP001596516">
    <property type="component" value="Unassembled WGS sequence"/>
</dbReference>
<evidence type="ECO:0000256" key="4">
    <source>
        <dbReference type="ARBA" id="ARBA00022519"/>
    </source>
</evidence>
<dbReference type="InterPro" id="IPR055348">
    <property type="entry name" value="DctQ"/>
</dbReference>
<feature type="transmembrane region" description="Helical" evidence="9">
    <location>
        <begin position="12"/>
        <end position="33"/>
    </location>
</feature>
<evidence type="ECO:0000313" key="11">
    <source>
        <dbReference type="EMBL" id="MFC7704557.1"/>
    </source>
</evidence>
<comment type="caution">
    <text evidence="11">The sequence shown here is derived from an EMBL/GenBank/DDBJ whole genome shotgun (WGS) entry which is preliminary data.</text>
</comment>
<protein>
    <recommendedName>
        <fullName evidence="9">TRAP transporter small permease protein</fullName>
    </recommendedName>
</protein>
<evidence type="ECO:0000256" key="6">
    <source>
        <dbReference type="ARBA" id="ARBA00022989"/>
    </source>
</evidence>
<evidence type="ECO:0000313" key="12">
    <source>
        <dbReference type="Proteomes" id="UP001596516"/>
    </source>
</evidence>
<keyword evidence="7 9" id="KW-0472">Membrane</keyword>
<evidence type="ECO:0000256" key="9">
    <source>
        <dbReference type="RuleBase" id="RU369079"/>
    </source>
</evidence>
<dbReference type="EMBL" id="JBHTFQ010000005">
    <property type="protein sequence ID" value="MFC7704557.1"/>
    <property type="molecule type" value="Genomic_DNA"/>
</dbReference>
<evidence type="ECO:0000256" key="1">
    <source>
        <dbReference type="ARBA" id="ARBA00004429"/>
    </source>
</evidence>
<keyword evidence="2 9" id="KW-0813">Transport</keyword>
<sequence length="165" mass="18603">MMRFLDGIIRWLNIGTAAAAGLVMVLMMLHITLDVGVRYFFNGQIVGTLEWVSFYYMVALVFLGLGHVEMKNENIRVDLFAQMMPARVQLALYILACVLGLAFFGMLFWQSLSDALRATRRGEEAMSNFRFLIWPARWALPIGFAGALLAILANLGRAILRRQAL</sequence>
<comment type="function">
    <text evidence="9">Part of the tripartite ATP-independent periplasmic (TRAP) transport system.</text>
</comment>
<name>A0ABW2UMU9_9RHOB</name>
<feature type="transmembrane region" description="Helical" evidence="9">
    <location>
        <begin position="53"/>
        <end position="70"/>
    </location>
</feature>
<feature type="transmembrane region" description="Helical" evidence="9">
    <location>
        <begin position="90"/>
        <end position="112"/>
    </location>
</feature>
<gene>
    <name evidence="11" type="ORF">ACFQXB_10175</name>
</gene>
<evidence type="ECO:0000256" key="3">
    <source>
        <dbReference type="ARBA" id="ARBA00022475"/>
    </source>
</evidence>
<keyword evidence="3" id="KW-1003">Cell membrane</keyword>
<accession>A0ABW2UMU9</accession>
<evidence type="ECO:0000256" key="5">
    <source>
        <dbReference type="ARBA" id="ARBA00022692"/>
    </source>
</evidence>
<proteinExistence type="inferred from homology"/>
<comment type="similarity">
    <text evidence="8 9">Belongs to the TRAP transporter small permease family.</text>
</comment>
<comment type="subunit">
    <text evidence="9">The complex comprises the extracytoplasmic solute receptor protein and the two transmembrane proteins.</text>
</comment>
<reference evidence="12" key="1">
    <citation type="journal article" date="2019" name="Int. J. Syst. Evol. Microbiol.">
        <title>The Global Catalogue of Microorganisms (GCM) 10K type strain sequencing project: providing services to taxonomists for standard genome sequencing and annotation.</title>
        <authorList>
            <consortium name="The Broad Institute Genomics Platform"/>
            <consortium name="The Broad Institute Genome Sequencing Center for Infectious Disease"/>
            <person name="Wu L."/>
            <person name="Ma J."/>
        </authorList>
    </citation>
    <scope>NUCLEOTIDE SEQUENCE [LARGE SCALE GENOMIC DNA]</scope>
    <source>
        <strain evidence="12">CGMCC 1.12750</strain>
    </source>
</reference>
<dbReference type="PANTHER" id="PTHR35011">
    <property type="entry name" value="2,3-DIKETO-L-GULONATE TRAP TRANSPORTER SMALL PERMEASE PROTEIN YIAM"/>
    <property type="match status" value="1"/>
</dbReference>
<feature type="domain" description="Tripartite ATP-independent periplasmic transporters DctQ component" evidence="10">
    <location>
        <begin position="27"/>
        <end position="159"/>
    </location>
</feature>
<keyword evidence="6 9" id="KW-1133">Transmembrane helix</keyword>
<keyword evidence="4 9" id="KW-0997">Cell inner membrane</keyword>
<evidence type="ECO:0000256" key="2">
    <source>
        <dbReference type="ARBA" id="ARBA00022448"/>
    </source>
</evidence>
<evidence type="ECO:0000259" key="10">
    <source>
        <dbReference type="Pfam" id="PF04290"/>
    </source>
</evidence>
<feature type="transmembrane region" description="Helical" evidence="9">
    <location>
        <begin position="132"/>
        <end position="155"/>
    </location>
</feature>
<evidence type="ECO:0000256" key="7">
    <source>
        <dbReference type="ARBA" id="ARBA00023136"/>
    </source>
</evidence>
<comment type="subcellular location">
    <subcellularLocation>
        <location evidence="1 9">Cell inner membrane</location>
        <topology evidence="1 9">Multi-pass membrane protein</topology>
    </subcellularLocation>
</comment>
<evidence type="ECO:0000256" key="8">
    <source>
        <dbReference type="ARBA" id="ARBA00038436"/>
    </source>
</evidence>
<dbReference type="RefSeq" id="WP_377403018.1">
    <property type="nucleotide sequence ID" value="NZ_JBHTFQ010000005.1"/>
</dbReference>
<keyword evidence="12" id="KW-1185">Reference proteome</keyword>